<dbReference type="InterPro" id="IPR040591">
    <property type="entry name" value="RqcP2_RBD"/>
</dbReference>
<organism evidence="3 4">
    <name type="scientific">Anaerovirgula multivorans</name>
    <dbReference type="NCBI Taxonomy" id="312168"/>
    <lineage>
        <taxon>Bacteria</taxon>
        <taxon>Bacillati</taxon>
        <taxon>Bacillota</taxon>
        <taxon>Clostridia</taxon>
        <taxon>Peptostreptococcales</taxon>
        <taxon>Natronincolaceae</taxon>
        <taxon>Anaerovirgula</taxon>
    </lineage>
</organism>
<proteinExistence type="predicted"/>
<dbReference type="Gene3D" id="3.10.290.10">
    <property type="entry name" value="RNA-binding S4 domain"/>
    <property type="match status" value="1"/>
</dbReference>
<dbReference type="AlphaFoldDB" id="A0A239A7W7"/>
<protein>
    <submittedName>
        <fullName evidence="3">RNA-binding protein YlmH, contains S4-like domain</fullName>
    </submittedName>
</protein>
<sequence>MIQKESYVQHIIDSDLKHLLIKILDKVEAVIKNHDIKITDFLNPYELKAATDILNAFQEIRWIETGGYEEAERKILIIFQDYMSIESIPIPLIVLEVASASQFNTLNHRDYLGALLSLGIKREKVGDIIVSEKICHIVLQEDLKDYVIFQLNQVKNVSVSTKEVEFEEIKLLADNYKEISGSVASLRLDSIVSLGFRIPRSEAQTLVSKEKVYINWGVASKNFHEIDVGDVISVRGKGRVIVDDIQGKTKSGRIHIKLRKPI</sequence>
<keyword evidence="1" id="KW-0694">RNA-binding</keyword>
<dbReference type="PANTHER" id="PTHR13633:SF3">
    <property type="entry name" value="MITOCHONDRIAL TRANSCRIPTION RESCUE FACTOR 1"/>
    <property type="match status" value="1"/>
</dbReference>
<dbReference type="SMART" id="SM00363">
    <property type="entry name" value="S4"/>
    <property type="match status" value="1"/>
</dbReference>
<dbReference type="RefSeq" id="WP_089281146.1">
    <property type="nucleotide sequence ID" value="NZ_FZOJ01000001.1"/>
</dbReference>
<name>A0A239A7W7_9FIRM</name>
<gene>
    <name evidence="3" type="ORF">SAMN05446037_1001369</name>
</gene>
<dbReference type="OrthoDB" id="9812787at2"/>
<dbReference type="PROSITE" id="PS50889">
    <property type="entry name" value="S4"/>
    <property type="match status" value="1"/>
</dbReference>
<dbReference type="Gene3D" id="3.30.70.330">
    <property type="match status" value="1"/>
</dbReference>
<evidence type="ECO:0000313" key="4">
    <source>
        <dbReference type="Proteomes" id="UP000198304"/>
    </source>
</evidence>
<evidence type="ECO:0000259" key="2">
    <source>
        <dbReference type="SMART" id="SM00363"/>
    </source>
</evidence>
<dbReference type="EMBL" id="FZOJ01000001">
    <property type="protein sequence ID" value="SNR91134.1"/>
    <property type="molecule type" value="Genomic_DNA"/>
</dbReference>
<dbReference type="CDD" id="cd00165">
    <property type="entry name" value="S4"/>
    <property type="match status" value="1"/>
</dbReference>
<evidence type="ECO:0000313" key="3">
    <source>
        <dbReference type="EMBL" id="SNR91134.1"/>
    </source>
</evidence>
<keyword evidence="4" id="KW-1185">Reference proteome</keyword>
<dbReference type="InterPro" id="IPR012677">
    <property type="entry name" value="Nucleotide-bd_a/b_plait_sf"/>
</dbReference>
<dbReference type="Gene3D" id="3.30.1370.160">
    <property type="match status" value="1"/>
</dbReference>
<dbReference type="PANTHER" id="PTHR13633">
    <property type="entry name" value="MITOCHONDRIAL TRANSCRIPTION RESCUE FACTOR 1"/>
    <property type="match status" value="1"/>
</dbReference>
<accession>A0A239A7W7</accession>
<evidence type="ECO:0000256" key="1">
    <source>
        <dbReference type="PROSITE-ProRule" id="PRU00182"/>
    </source>
</evidence>
<reference evidence="3 4" key="1">
    <citation type="submission" date="2017-06" db="EMBL/GenBank/DDBJ databases">
        <authorList>
            <person name="Kim H.J."/>
            <person name="Triplett B.A."/>
        </authorList>
    </citation>
    <scope>NUCLEOTIDE SEQUENCE [LARGE SCALE GENOMIC DNA]</scope>
    <source>
        <strain evidence="3 4">SCA</strain>
    </source>
</reference>
<dbReference type="Pfam" id="PF17774">
    <property type="entry name" value="YlmH_RBD"/>
    <property type="match status" value="1"/>
</dbReference>
<dbReference type="Pfam" id="PF01479">
    <property type="entry name" value="S4"/>
    <property type="match status" value="1"/>
</dbReference>
<dbReference type="SUPFAM" id="SSF55174">
    <property type="entry name" value="Alpha-L RNA-binding motif"/>
    <property type="match status" value="1"/>
</dbReference>
<dbReference type="GO" id="GO:0003723">
    <property type="term" value="F:RNA binding"/>
    <property type="evidence" value="ECO:0007669"/>
    <property type="project" value="UniProtKB-KW"/>
</dbReference>
<dbReference type="InterPro" id="IPR002942">
    <property type="entry name" value="S4_RNA-bd"/>
</dbReference>
<dbReference type="Proteomes" id="UP000198304">
    <property type="component" value="Unassembled WGS sequence"/>
</dbReference>
<dbReference type="InterPro" id="IPR036986">
    <property type="entry name" value="S4_RNA-bd_sf"/>
</dbReference>
<feature type="domain" description="RNA-binding S4" evidence="2">
    <location>
        <begin position="186"/>
        <end position="246"/>
    </location>
</feature>